<reference evidence="2" key="1">
    <citation type="submission" date="2016-11" db="UniProtKB">
        <authorList>
            <consortium name="WormBaseParasite"/>
        </authorList>
    </citation>
    <scope>IDENTIFICATION</scope>
</reference>
<sequence length="76" mass="8296">MFPNSWGSFYNNTISVLGMQPGQTWTHSMRLRSSYNPDVGFCAKCSASGGIEPASTRLAINKHLGAGSIPIRVIYF</sequence>
<dbReference type="WBParaSite" id="L893_g18509.t1">
    <property type="protein sequence ID" value="L893_g18509.t1"/>
    <property type="gene ID" value="L893_g18509"/>
</dbReference>
<dbReference type="Proteomes" id="UP000095287">
    <property type="component" value="Unplaced"/>
</dbReference>
<evidence type="ECO:0000313" key="2">
    <source>
        <dbReference type="WBParaSite" id="L893_g18509.t1"/>
    </source>
</evidence>
<evidence type="ECO:0000313" key="1">
    <source>
        <dbReference type="Proteomes" id="UP000095287"/>
    </source>
</evidence>
<keyword evidence="1" id="KW-1185">Reference proteome</keyword>
<protein>
    <submittedName>
        <fullName evidence="2">Laminin N-terminal domain-containing protein</fullName>
    </submittedName>
</protein>
<organism evidence="1 2">
    <name type="scientific">Steinernema glaseri</name>
    <dbReference type="NCBI Taxonomy" id="37863"/>
    <lineage>
        <taxon>Eukaryota</taxon>
        <taxon>Metazoa</taxon>
        <taxon>Ecdysozoa</taxon>
        <taxon>Nematoda</taxon>
        <taxon>Chromadorea</taxon>
        <taxon>Rhabditida</taxon>
        <taxon>Tylenchina</taxon>
        <taxon>Panagrolaimomorpha</taxon>
        <taxon>Strongyloidoidea</taxon>
        <taxon>Steinernematidae</taxon>
        <taxon>Steinernema</taxon>
    </lineage>
</organism>
<proteinExistence type="predicted"/>
<name>A0A1I7YPI9_9BILA</name>
<accession>A0A1I7YPI9</accession>
<dbReference type="AlphaFoldDB" id="A0A1I7YPI9"/>